<proteinExistence type="predicted"/>
<dbReference type="InterPro" id="IPR024463">
    <property type="entry name" value="Transposase_TnpC_homeodom"/>
</dbReference>
<dbReference type="KEGG" id="lce:LC2W_1415"/>
<dbReference type="Proteomes" id="UP000234512">
    <property type="component" value="Unassembled WGS sequence"/>
</dbReference>
<dbReference type="KEGG" id="lcs:LCBD_1447"/>
<accession>A0A5Q8BPY6</accession>
<accession>K0NAF0</accession>
<dbReference type="EMBL" id="PKQJ01000001">
    <property type="protein sequence ID" value="PLC47449.1"/>
    <property type="molecule type" value="Genomic_DNA"/>
</dbReference>
<keyword evidence="1" id="KW-0175">Coiled coil</keyword>
<evidence type="ECO:0000256" key="1">
    <source>
        <dbReference type="SAM" id="Coils"/>
    </source>
</evidence>
<evidence type="ECO:0000313" key="4">
    <source>
        <dbReference type="Proteomes" id="UP000234512"/>
    </source>
</evidence>
<evidence type="ECO:0000259" key="2">
    <source>
        <dbReference type="Pfam" id="PF13007"/>
    </source>
</evidence>
<protein>
    <submittedName>
        <fullName evidence="3">Transposase</fullName>
    </submittedName>
</protein>
<evidence type="ECO:0000313" key="3">
    <source>
        <dbReference type="EMBL" id="PLC47449.1"/>
    </source>
</evidence>
<dbReference type="RefSeq" id="WP_012491526.1">
    <property type="nucleotide sequence ID" value="NC_010999.1"/>
</dbReference>
<name>A0A5Q8BPY6_LACPA</name>
<dbReference type="Pfam" id="PF13007">
    <property type="entry name" value="LZ_Tnp_IS66"/>
    <property type="match status" value="1"/>
</dbReference>
<comment type="caution">
    <text evidence="3">The sequence shown here is derived from an EMBL/GenBank/DDBJ whole genome shotgun (WGS) entry which is preliminary data.</text>
</comment>
<sequence>MDAAMTVKDDEHAELIALRAKVAELEQQIAYFQKQLFGRKSEQTLDSNQMSLFIGEFEAAQAALKATNEAQAKKTQVKGYDRKRKNAKEKLRPDLEVVKAVIDLTPEENACDSGWQLVSVGQHFVRTAVEFVPAKMVRREYFIKFIRKSELTVAATRSLCNRMFPMPSSLVAWRPHHFWPKSFMINMNLMCHFIDRSRISSD</sequence>
<feature type="coiled-coil region" evidence="1">
    <location>
        <begin position="8"/>
        <end position="35"/>
    </location>
</feature>
<reference evidence="3 4" key="1">
    <citation type="journal article" date="2018" name="Genome Announc.">
        <title>Draft Genome Sequence of Lactobacillus paracasei DUP 13076, Which Exhibits Potent Antipathogenic Effects against Salmonella enterica Serovars Enteritidis, Typhimurium, and Heidelberg.</title>
        <authorList>
            <person name="Muyyarikkandy M.S."/>
            <person name="Alqahtani F.H."/>
            <person name="Mandoiu I."/>
            <person name="Amalaradjou M.A."/>
        </authorList>
    </citation>
    <scope>NUCLEOTIDE SEQUENCE [LARGE SCALE GENOMIC DNA]</scope>
    <source>
        <strain evidence="3 4">DUP 13076</strain>
    </source>
</reference>
<dbReference type="AlphaFoldDB" id="A0A5Q8BPY6"/>
<organism evidence="3 4">
    <name type="scientific">Lacticaseibacillus paracasei</name>
    <name type="common">Lactobacillus paracasei</name>
    <dbReference type="NCBI Taxonomy" id="1597"/>
    <lineage>
        <taxon>Bacteria</taxon>
        <taxon>Bacillati</taxon>
        <taxon>Bacillota</taxon>
        <taxon>Bacilli</taxon>
        <taxon>Lactobacillales</taxon>
        <taxon>Lactobacillaceae</taxon>
        <taxon>Lacticaseibacillus</taxon>
    </lineage>
</organism>
<gene>
    <name evidence="3" type="ORF">C0Q90_00050</name>
</gene>
<feature type="domain" description="Transposase TnpC homeodomain" evidence="2">
    <location>
        <begin position="24"/>
        <end position="98"/>
    </location>
</feature>